<dbReference type="GO" id="GO:0003958">
    <property type="term" value="F:NADPH-hemoprotein reductase activity"/>
    <property type="evidence" value="ECO:0007669"/>
    <property type="project" value="TreeGrafter"/>
</dbReference>
<feature type="domain" description="Flavodoxin-like" evidence="3">
    <location>
        <begin position="81"/>
        <end position="197"/>
    </location>
</feature>
<dbReference type="InterPro" id="IPR029039">
    <property type="entry name" value="Flavoprotein-like_sf"/>
</dbReference>
<dbReference type="PANTHER" id="PTHR19384">
    <property type="entry name" value="NITRIC OXIDE SYNTHASE-RELATED"/>
    <property type="match status" value="1"/>
</dbReference>
<keyword evidence="2" id="KW-0472">Membrane</keyword>
<name>A0A2I0KYG8_PUNGR</name>
<dbReference type="GO" id="GO:0005829">
    <property type="term" value="C:cytosol"/>
    <property type="evidence" value="ECO:0007669"/>
    <property type="project" value="TreeGrafter"/>
</dbReference>
<feature type="transmembrane region" description="Helical" evidence="2">
    <location>
        <begin position="27"/>
        <end position="46"/>
    </location>
</feature>
<gene>
    <name evidence="4" type="ORF">CRG98_006095</name>
</gene>
<keyword evidence="5" id="KW-1185">Reference proteome</keyword>
<evidence type="ECO:0000313" key="4">
    <source>
        <dbReference type="EMBL" id="PKI73514.1"/>
    </source>
</evidence>
<sequence>MAADSLLVRSIESALGVSLGGSVTDSALVIAATSIAVLIGLLVIVWRRSSDRSVEPVVALKPPSSAKEEDEDLADTGKTRVTVLFGTQTGTAEGFAKALAEEIKARYDKAAVRVVDLDDYAVEDDLYEEKLKKESLAFFMVATYGDGEPTDNAARFYKWFTEGDERGTWLQHLTYGVFGLGNRQYEHFNKVNVHFFD</sequence>
<dbReference type="EMBL" id="PGOL01000272">
    <property type="protein sequence ID" value="PKI73514.1"/>
    <property type="molecule type" value="Genomic_DNA"/>
</dbReference>
<keyword evidence="2" id="KW-0812">Transmembrane</keyword>
<dbReference type="InterPro" id="IPR008254">
    <property type="entry name" value="Flavodoxin/NO_synth"/>
</dbReference>
<reference evidence="4 5" key="1">
    <citation type="submission" date="2017-11" db="EMBL/GenBank/DDBJ databases">
        <title>De-novo sequencing of pomegranate (Punica granatum L.) genome.</title>
        <authorList>
            <person name="Akparov Z."/>
            <person name="Amiraslanov A."/>
            <person name="Hajiyeva S."/>
            <person name="Abbasov M."/>
            <person name="Kaur K."/>
            <person name="Hamwieh A."/>
            <person name="Solovyev V."/>
            <person name="Salamov A."/>
            <person name="Braich B."/>
            <person name="Kosarev P."/>
            <person name="Mahmoud A."/>
            <person name="Hajiyev E."/>
            <person name="Babayeva S."/>
            <person name="Izzatullayeva V."/>
            <person name="Mammadov A."/>
            <person name="Mammadov A."/>
            <person name="Sharifova S."/>
            <person name="Ojaghi J."/>
            <person name="Eynullazada K."/>
            <person name="Bayramov B."/>
            <person name="Abdulazimova A."/>
            <person name="Shahmuradov I."/>
        </authorList>
    </citation>
    <scope>NUCLEOTIDE SEQUENCE [LARGE SCALE GENOMIC DNA]</scope>
    <source>
        <strain evidence="5">cv. AG2017</strain>
        <tissue evidence="4">Leaf</tissue>
    </source>
</reference>
<dbReference type="STRING" id="22663.A0A2I0KYG8"/>
<keyword evidence="2" id="KW-1133">Transmembrane helix</keyword>
<protein>
    <recommendedName>
        <fullName evidence="3">Flavodoxin-like domain-containing protein</fullName>
    </recommendedName>
</protein>
<organism evidence="4 5">
    <name type="scientific">Punica granatum</name>
    <name type="common">Pomegranate</name>
    <dbReference type="NCBI Taxonomy" id="22663"/>
    <lineage>
        <taxon>Eukaryota</taxon>
        <taxon>Viridiplantae</taxon>
        <taxon>Streptophyta</taxon>
        <taxon>Embryophyta</taxon>
        <taxon>Tracheophyta</taxon>
        <taxon>Spermatophyta</taxon>
        <taxon>Magnoliopsida</taxon>
        <taxon>eudicotyledons</taxon>
        <taxon>Gunneridae</taxon>
        <taxon>Pentapetalae</taxon>
        <taxon>rosids</taxon>
        <taxon>malvids</taxon>
        <taxon>Myrtales</taxon>
        <taxon>Lythraceae</taxon>
        <taxon>Punica</taxon>
    </lineage>
</organism>
<dbReference type="Gene3D" id="3.40.50.360">
    <property type="match status" value="1"/>
</dbReference>
<evidence type="ECO:0000256" key="1">
    <source>
        <dbReference type="ARBA" id="ARBA00022630"/>
    </source>
</evidence>
<dbReference type="InterPro" id="IPR001094">
    <property type="entry name" value="Flavdoxin-like"/>
</dbReference>
<dbReference type="PANTHER" id="PTHR19384:SF111">
    <property type="entry name" value="NADPH--CYTOCHROME P450 REDUCTASE 1"/>
    <property type="match status" value="1"/>
</dbReference>
<dbReference type="SUPFAM" id="SSF52218">
    <property type="entry name" value="Flavoproteins"/>
    <property type="match status" value="1"/>
</dbReference>
<proteinExistence type="predicted"/>
<dbReference type="Pfam" id="PF00258">
    <property type="entry name" value="Flavodoxin_1"/>
    <property type="match status" value="1"/>
</dbReference>
<accession>A0A2I0KYG8</accession>
<keyword evidence="1" id="KW-0285">Flavoprotein</keyword>
<dbReference type="GO" id="GO:0010181">
    <property type="term" value="F:FMN binding"/>
    <property type="evidence" value="ECO:0007669"/>
    <property type="project" value="InterPro"/>
</dbReference>
<evidence type="ECO:0000259" key="3">
    <source>
        <dbReference type="PROSITE" id="PS50902"/>
    </source>
</evidence>
<evidence type="ECO:0000256" key="2">
    <source>
        <dbReference type="SAM" id="Phobius"/>
    </source>
</evidence>
<dbReference type="GO" id="GO:0050660">
    <property type="term" value="F:flavin adenine dinucleotide binding"/>
    <property type="evidence" value="ECO:0007669"/>
    <property type="project" value="TreeGrafter"/>
</dbReference>
<comment type="caution">
    <text evidence="4">The sequence shown here is derived from an EMBL/GenBank/DDBJ whole genome shotgun (WGS) entry which is preliminary data.</text>
</comment>
<dbReference type="AlphaFoldDB" id="A0A2I0KYG8"/>
<dbReference type="PRINTS" id="PR00369">
    <property type="entry name" value="FLAVODOXIN"/>
</dbReference>
<evidence type="ECO:0000313" key="5">
    <source>
        <dbReference type="Proteomes" id="UP000233551"/>
    </source>
</evidence>
<dbReference type="Proteomes" id="UP000233551">
    <property type="component" value="Unassembled WGS sequence"/>
</dbReference>
<dbReference type="PROSITE" id="PS50902">
    <property type="entry name" value="FLAVODOXIN_LIKE"/>
    <property type="match status" value="1"/>
</dbReference>